<dbReference type="InterPro" id="IPR017441">
    <property type="entry name" value="Protein_kinase_ATP_BS"/>
</dbReference>
<feature type="domain" description="Protein kinase" evidence="9">
    <location>
        <begin position="124"/>
        <end position="395"/>
    </location>
</feature>
<evidence type="ECO:0000256" key="8">
    <source>
        <dbReference type="SAM" id="MobiDB-lite"/>
    </source>
</evidence>
<dbReference type="InterPro" id="IPR013320">
    <property type="entry name" value="ConA-like_dom_sf"/>
</dbReference>
<keyword evidence="5 10" id="KW-0418">Kinase</keyword>
<feature type="compositionally biased region" description="Basic residues" evidence="8">
    <location>
        <begin position="439"/>
        <end position="448"/>
    </location>
</feature>
<dbReference type="InterPro" id="IPR042095">
    <property type="entry name" value="SUMF_sf"/>
</dbReference>
<keyword evidence="2" id="KW-0723">Serine/threonine-protein kinase</keyword>
<dbReference type="Gene3D" id="2.60.120.200">
    <property type="match status" value="1"/>
</dbReference>
<evidence type="ECO:0000256" key="1">
    <source>
        <dbReference type="ARBA" id="ARBA00012513"/>
    </source>
</evidence>
<dbReference type="PANTHER" id="PTHR43289">
    <property type="entry name" value="MITOGEN-ACTIVATED PROTEIN KINASE KINASE KINASE 20-RELATED"/>
    <property type="match status" value="1"/>
</dbReference>
<dbReference type="OrthoDB" id="6111975at2"/>
<dbReference type="KEGG" id="tpol:Mal48_42990"/>
<feature type="binding site" evidence="7">
    <location>
        <position position="153"/>
    </location>
    <ligand>
        <name>ATP</name>
        <dbReference type="ChEBI" id="CHEBI:30616"/>
    </ligand>
</feature>
<evidence type="ECO:0000313" key="11">
    <source>
        <dbReference type="Proteomes" id="UP000315724"/>
    </source>
</evidence>
<dbReference type="Proteomes" id="UP000315724">
    <property type="component" value="Chromosome"/>
</dbReference>
<dbReference type="InterPro" id="IPR008271">
    <property type="entry name" value="Ser/Thr_kinase_AS"/>
</dbReference>
<dbReference type="Gene3D" id="3.30.200.20">
    <property type="entry name" value="Phosphorylase Kinase, domain 1"/>
    <property type="match status" value="1"/>
</dbReference>
<dbReference type="PROSITE" id="PS50011">
    <property type="entry name" value="PROTEIN_KINASE_DOM"/>
    <property type="match status" value="1"/>
</dbReference>
<accession>A0A517QTQ5</accession>
<evidence type="ECO:0000256" key="3">
    <source>
        <dbReference type="ARBA" id="ARBA00022679"/>
    </source>
</evidence>
<dbReference type="InterPro" id="IPR005532">
    <property type="entry name" value="SUMF_dom"/>
</dbReference>
<dbReference type="SUPFAM" id="SSF56112">
    <property type="entry name" value="Protein kinase-like (PK-like)"/>
    <property type="match status" value="1"/>
</dbReference>
<reference evidence="10 11" key="1">
    <citation type="submission" date="2019-02" db="EMBL/GenBank/DDBJ databases">
        <title>Deep-cultivation of Planctomycetes and their phenomic and genomic characterization uncovers novel biology.</title>
        <authorList>
            <person name="Wiegand S."/>
            <person name="Jogler M."/>
            <person name="Boedeker C."/>
            <person name="Pinto D."/>
            <person name="Vollmers J."/>
            <person name="Rivas-Marin E."/>
            <person name="Kohn T."/>
            <person name="Peeters S.H."/>
            <person name="Heuer A."/>
            <person name="Rast P."/>
            <person name="Oberbeckmann S."/>
            <person name="Bunk B."/>
            <person name="Jeske O."/>
            <person name="Meyerdierks A."/>
            <person name="Storesund J.E."/>
            <person name="Kallscheuer N."/>
            <person name="Luecker S."/>
            <person name="Lage O.M."/>
            <person name="Pohl T."/>
            <person name="Merkel B.J."/>
            <person name="Hornburger P."/>
            <person name="Mueller R.-W."/>
            <person name="Bruemmer F."/>
            <person name="Labrenz M."/>
            <person name="Spormann A.M."/>
            <person name="Op den Camp H."/>
            <person name="Overmann J."/>
            <person name="Amann R."/>
            <person name="Jetten M.S.M."/>
            <person name="Mascher T."/>
            <person name="Medema M.H."/>
            <person name="Devos D.P."/>
            <person name="Kaster A.-K."/>
            <person name="Ovreas L."/>
            <person name="Rohde M."/>
            <person name="Galperin M.Y."/>
            <person name="Jogler C."/>
        </authorList>
    </citation>
    <scope>NUCLEOTIDE SEQUENCE [LARGE SCALE GENOMIC DNA]</scope>
    <source>
        <strain evidence="10 11">Mal48</strain>
    </source>
</reference>
<sequence>MSKNANNQSVVVNQLIAEYMRRTDAGEKLDTTQFIAAHPEHAEELNRHFENVNLLDGLKRTDTNEVDETLVKPAEDLDNSNDDPTAQTVVRGMADSETSVTRDHQRLNSGSTTNIEIPETFGRYAIQKVLGQGAMGAVYLAKDTQLDRDVALKIPKFGDGSGVDDKELLERFYREARASATIRSPNICPVYDVGEIEGQHYITMAYIEGRPLKDFTKSKKSHSEKQIITTIRKLAVGLEQAHAIGVIHRDLKPANIMVDKKGEPVVMDFGLARRSDSDDVQVTQSGAILGTPAYMAPEQVAGDQSAINHQVDIYALGIIMYELITGEMPFKGNLMALLQQISLNNPKKPSEFRKDLDPRLETICLKMMAGDQSKRYQSMNDVAADLQDVLRHPNRKQKKDATKNTGPKPNAIPTSHEESNPALVTVEHPKSYAEQLREKKSKTAKAAKKSNSPNKAGPRSKKKASENFGPPKKFLIAGGLGGLLLLLGIVFIVRVGKYDVQITLDDPEITLSVDDEVLNIKDGQDLYKLSAGEHKLKLQKEGLTAHIEEFTVTKDGETAIRAVVVNGKLDALLNGENASGNEHVEGHISADSVTATENSIPTKNSALEFDGDGDYISVNSVNIEQGKPFCIEFWIKLNDDLPEGASGTITSVGPYNNTAFRTYQDTNVFYSNFAFLEIEEETETSRAIEFSRVKLNSPSWTHIASQIDAQGRCVTYVNGRKTPPLSLSNVEFEQLVKLAQPIGFKKNLTIGANYHLGSFTKSGSKHPLSFFKGSMRAFRMTSGVKYTENFIPADEFKKETQTKVLYLFNKGSGTTLEDASGNGHDGKIIGAKWVALEMDSSQQRSFSLSTDLEILKSENMNWEFKDEVLKGHGTATKKTHKWVAAEFTNEIHGDYDIDFEFKQSAFYPIQVDFPLGDNQAIRVHIGGQGSALMKIDGKEDRDAAEEFRNDDAKLKYGKWQQLSGKIRHKGENVEIDVTLDGVHVGRFAGARSRISLPHWNTVRPTTVKFSGYGDLSKAQIEVRGEVRLQPSLNTTTDASSHSKAPSIALSPFNEAKAKAHQKAWSEHLGVPIERKVDLPGGEKITFVLIPPGEFEMGSHQHEQSMFLNAIRGEWNAERTPAEIPRHKVQISNPFYLSKQEVTQGEWLSVLEDNPSVYANSKEHPVNQVTWNEAKEFVNAMNSKADLQGLTIRLPTEAEWEYACKAGDPRSNYPPEELEEYAWFNLNSKGNLQKGGERTPNAFGLHDMLGNVWEWCADSYHPDFYRKSSRVDPVSLEAGEDRVLRGGAMTHGYIHCRPTYRNHDLPDKKSFHFGVRLAATISSSSLPLKKATPGLDISQSDGSSD</sequence>
<evidence type="ECO:0000256" key="6">
    <source>
        <dbReference type="ARBA" id="ARBA00022840"/>
    </source>
</evidence>
<dbReference type="InterPro" id="IPR000719">
    <property type="entry name" value="Prot_kinase_dom"/>
</dbReference>
<organism evidence="10 11">
    <name type="scientific">Thalassoglobus polymorphus</name>
    <dbReference type="NCBI Taxonomy" id="2527994"/>
    <lineage>
        <taxon>Bacteria</taxon>
        <taxon>Pseudomonadati</taxon>
        <taxon>Planctomycetota</taxon>
        <taxon>Planctomycetia</taxon>
        <taxon>Planctomycetales</taxon>
        <taxon>Planctomycetaceae</taxon>
        <taxon>Thalassoglobus</taxon>
    </lineage>
</organism>
<keyword evidence="6 7" id="KW-0067">ATP-binding</keyword>
<dbReference type="Gene3D" id="3.90.1580.10">
    <property type="entry name" value="paralog of FGE (formylglycine-generating enzyme)"/>
    <property type="match status" value="1"/>
</dbReference>
<dbReference type="Gene3D" id="1.10.510.10">
    <property type="entry name" value="Transferase(Phosphotransferase) domain 1"/>
    <property type="match status" value="1"/>
</dbReference>
<evidence type="ECO:0000259" key="9">
    <source>
        <dbReference type="PROSITE" id="PS50011"/>
    </source>
</evidence>
<dbReference type="SUPFAM" id="SSF56436">
    <property type="entry name" value="C-type lectin-like"/>
    <property type="match status" value="1"/>
</dbReference>
<protein>
    <recommendedName>
        <fullName evidence="1">non-specific serine/threonine protein kinase</fullName>
        <ecNumber evidence="1">2.7.11.1</ecNumber>
    </recommendedName>
</protein>
<name>A0A517QTQ5_9PLAN</name>
<keyword evidence="3 10" id="KW-0808">Transferase</keyword>
<dbReference type="Pfam" id="PF03781">
    <property type="entry name" value="FGE-sulfatase"/>
    <property type="match status" value="1"/>
</dbReference>
<dbReference type="EC" id="2.7.11.1" evidence="1"/>
<dbReference type="PROSITE" id="PS00108">
    <property type="entry name" value="PROTEIN_KINASE_ST"/>
    <property type="match status" value="1"/>
</dbReference>
<evidence type="ECO:0000313" key="10">
    <source>
        <dbReference type="EMBL" id="QDT35026.1"/>
    </source>
</evidence>
<dbReference type="InterPro" id="IPR011009">
    <property type="entry name" value="Kinase-like_dom_sf"/>
</dbReference>
<dbReference type="GO" id="GO:0005524">
    <property type="term" value="F:ATP binding"/>
    <property type="evidence" value="ECO:0007669"/>
    <property type="project" value="UniProtKB-UniRule"/>
</dbReference>
<dbReference type="CDD" id="cd14014">
    <property type="entry name" value="STKc_PknB_like"/>
    <property type="match status" value="1"/>
</dbReference>
<evidence type="ECO:0000256" key="2">
    <source>
        <dbReference type="ARBA" id="ARBA00022527"/>
    </source>
</evidence>
<evidence type="ECO:0000256" key="7">
    <source>
        <dbReference type="PROSITE-ProRule" id="PRU10141"/>
    </source>
</evidence>
<dbReference type="PROSITE" id="PS00107">
    <property type="entry name" value="PROTEIN_KINASE_ATP"/>
    <property type="match status" value="1"/>
</dbReference>
<dbReference type="SUPFAM" id="SSF49899">
    <property type="entry name" value="Concanavalin A-like lectins/glucanases"/>
    <property type="match status" value="1"/>
</dbReference>
<dbReference type="GO" id="GO:0004674">
    <property type="term" value="F:protein serine/threonine kinase activity"/>
    <property type="evidence" value="ECO:0007669"/>
    <property type="project" value="UniProtKB-KW"/>
</dbReference>
<dbReference type="Pfam" id="PF00069">
    <property type="entry name" value="Pkinase"/>
    <property type="match status" value="1"/>
</dbReference>
<evidence type="ECO:0000256" key="5">
    <source>
        <dbReference type="ARBA" id="ARBA00022777"/>
    </source>
</evidence>
<dbReference type="EMBL" id="CP036267">
    <property type="protein sequence ID" value="QDT35026.1"/>
    <property type="molecule type" value="Genomic_DNA"/>
</dbReference>
<proteinExistence type="predicted"/>
<feature type="region of interest" description="Disordered" evidence="8">
    <location>
        <begin position="390"/>
        <end position="468"/>
    </location>
</feature>
<dbReference type="RefSeq" id="WP_145203905.1">
    <property type="nucleotide sequence ID" value="NZ_CP036267.1"/>
</dbReference>
<dbReference type="FunFam" id="1.10.510.10:FF:000021">
    <property type="entry name" value="Serine/threonine protein kinase"/>
    <property type="match status" value="1"/>
</dbReference>
<dbReference type="PANTHER" id="PTHR43289:SF6">
    <property type="entry name" value="SERINE_THREONINE-PROTEIN KINASE NEKL-3"/>
    <property type="match status" value="1"/>
</dbReference>
<keyword evidence="4 7" id="KW-0547">Nucleotide-binding</keyword>
<keyword evidence="11" id="KW-1185">Reference proteome</keyword>
<evidence type="ECO:0000256" key="4">
    <source>
        <dbReference type="ARBA" id="ARBA00022741"/>
    </source>
</evidence>
<gene>
    <name evidence="10" type="primary">prkC_13</name>
    <name evidence="10" type="ORF">Mal48_42990</name>
</gene>
<feature type="region of interest" description="Disordered" evidence="8">
    <location>
        <begin position="94"/>
        <end position="113"/>
    </location>
</feature>
<dbReference type="SMART" id="SM00220">
    <property type="entry name" value="S_TKc"/>
    <property type="match status" value="1"/>
</dbReference>
<dbReference type="InterPro" id="IPR016187">
    <property type="entry name" value="CTDL_fold"/>
</dbReference>
<feature type="compositionally biased region" description="Basic and acidic residues" evidence="8">
    <location>
        <begin position="427"/>
        <end position="438"/>
    </location>
</feature>